<dbReference type="Proteomes" id="UP000238196">
    <property type="component" value="Unassembled WGS sequence"/>
</dbReference>
<feature type="compositionally biased region" description="Basic and acidic residues" evidence="1">
    <location>
        <begin position="23"/>
        <end position="77"/>
    </location>
</feature>
<accession>A0A2S5KPS2</accession>
<evidence type="ECO:0000313" key="3">
    <source>
        <dbReference type="Proteomes" id="UP000238196"/>
    </source>
</evidence>
<feature type="region of interest" description="Disordered" evidence="1">
    <location>
        <begin position="1"/>
        <end position="77"/>
    </location>
</feature>
<comment type="caution">
    <text evidence="2">The sequence shown here is derived from an EMBL/GenBank/DDBJ whole genome shotgun (WGS) entry which is preliminary data.</text>
</comment>
<feature type="region of interest" description="Disordered" evidence="1">
    <location>
        <begin position="157"/>
        <end position="179"/>
    </location>
</feature>
<name>A0A2S5KPS2_9PROT</name>
<dbReference type="EMBL" id="PRLP01000048">
    <property type="protein sequence ID" value="PPC76539.1"/>
    <property type="molecule type" value="Genomic_DNA"/>
</dbReference>
<dbReference type="Pfam" id="PF09831">
    <property type="entry name" value="DUF2058"/>
    <property type="match status" value="1"/>
</dbReference>
<dbReference type="InterPro" id="IPR018636">
    <property type="entry name" value="DUF2058"/>
</dbReference>
<reference evidence="2 3" key="1">
    <citation type="submission" date="2018-02" db="EMBL/GenBank/DDBJ databases">
        <title>novel marine gammaproteobacteria from coastal saline agro ecosystem.</title>
        <authorList>
            <person name="Krishnan R."/>
            <person name="Ramesh Kumar N."/>
        </authorList>
    </citation>
    <scope>NUCLEOTIDE SEQUENCE [LARGE SCALE GENOMIC DNA]</scope>
    <source>
        <strain evidence="2 3">228</strain>
    </source>
</reference>
<protein>
    <submittedName>
        <fullName evidence="2">DUF2058 domain-containing protein</fullName>
    </submittedName>
</protein>
<gene>
    <name evidence="2" type="ORF">C4K68_14720</name>
</gene>
<dbReference type="AlphaFoldDB" id="A0A2S5KPS2"/>
<evidence type="ECO:0000256" key="1">
    <source>
        <dbReference type="SAM" id="MobiDB-lite"/>
    </source>
</evidence>
<sequence>MASLKDQLLKNGLATKQQAQKASADKRKQDKLAKQVSKADQEAAKLAEQVKREQERQAKVQRDRELNQKQLDDKTRRAQEAEVRQLLEVHGVKPPKDADTPYNFVHGTKIKKLYVTPQQLEQLSRSQLLIVIADEGYLLVPAAEAARIEERMPERVIHPHVDSSSDDDEYPPIPDDLMW</sequence>
<organism evidence="2 3">
    <name type="scientific">Proteobacteria bacterium 228</name>
    <dbReference type="NCBI Taxonomy" id="2083153"/>
    <lineage>
        <taxon>Bacteria</taxon>
        <taxon>Pseudomonadati</taxon>
        <taxon>Pseudomonadota</taxon>
    </lineage>
</organism>
<proteinExistence type="predicted"/>
<evidence type="ECO:0000313" key="2">
    <source>
        <dbReference type="EMBL" id="PPC76539.1"/>
    </source>
</evidence>